<gene>
    <name evidence="5" type="primary">jg5957</name>
    <name evidence="5" type="ORF">PAEG_LOCUS13051</name>
</gene>
<dbReference type="OrthoDB" id="2500381at2759"/>
<keyword evidence="6" id="KW-1185">Reference proteome</keyword>
<keyword evidence="2" id="KW-0227">DNA damage</keyword>
<dbReference type="GO" id="GO:0051382">
    <property type="term" value="P:kinetochore assembly"/>
    <property type="evidence" value="ECO:0007669"/>
    <property type="project" value="InterPro"/>
</dbReference>
<dbReference type="GO" id="GO:0003677">
    <property type="term" value="F:DNA binding"/>
    <property type="evidence" value="ECO:0007669"/>
    <property type="project" value="UniProtKB-KW"/>
</dbReference>
<keyword evidence="3" id="KW-0238">DNA-binding</keyword>
<comment type="caution">
    <text evidence="5">The sequence shown here is derived from an EMBL/GenBank/DDBJ whole genome shotgun (WGS) entry which is preliminary data.</text>
</comment>
<evidence type="ECO:0000313" key="6">
    <source>
        <dbReference type="Proteomes" id="UP000838756"/>
    </source>
</evidence>
<evidence type="ECO:0000256" key="2">
    <source>
        <dbReference type="ARBA" id="ARBA00022763"/>
    </source>
</evidence>
<evidence type="ECO:0000256" key="3">
    <source>
        <dbReference type="ARBA" id="ARBA00023125"/>
    </source>
</evidence>
<organism evidence="5 6">
    <name type="scientific">Pararge aegeria aegeria</name>
    <dbReference type="NCBI Taxonomy" id="348720"/>
    <lineage>
        <taxon>Eukaryota</taxon>
        <taxon>Metazoa</taxon>
        <taxon>Ecdysozoa</taxon>
        <taxon>Arthropoda</taxon>
        <taxon>Hexapoda</taxon>
        <taxon>Insecta</taxon>
        <taxon>Pterygota</taxon>
        <taxon>Neoptera</taxon>
        <taxon>Endopterygota</taxon>
        <taxon>Lepidoptera</taxon>
        <taxon>Glossata</taxon>
        <taxon>Ditrysia</taxon>
        <taxon>Papilionoidea</taxon>
        <taxon>Nymphalidae</taxon>
        <taxon>Satyrinae</taxon>
        <taxon>Satyrini</taxon>
        <taxon>Parargina</taxon>
        <taxon>Pararge</taxon>
    </lineage>
</organism>
<dbReference type="GO" id="GO:0046982">
    <property type="term" value="F:protein heterodimerization activity"/>
    <property type="evidence" value="ECO:0007669"/>
    <property type="project" value="InterPro"/>
</dbReference>
<dbReference type="SUPFAM" id="SSF47113">
    <property type="entry name" value="Histone-fold"/>
    <property type="match status" value="1"/>
</dbReference>
<dbReference type="CDD" id="cd22921">
    <property type="entry name" value="HFD_CENP-X"/>
    <property type="match status" value="1"/>
</dbReference>
<evidence type="ECO:0000313" key="5">
    <source>
        <dbReference type="EMBL" id="CAH2235389.1"/>
    </source>
</evidence>
<proteinExistence type="inferred from homology"/>
<name>A0A8S4RI90_9NEOP</name>
<dbReference type="Pfam" id="PF09415">
    <property type="entry name" value="CENP-X"/>
    <property type="match status" value="1"/>
</dbReference>
<dbReference type="Proteomes" id="UP000838756">
    <property type="component" value="Unassembled WGS sequence"/>
</dbReference>
<evidence type="ECO:0000256" key="4">
    <source>
        <dbReference type="ARBA" id="ARBA00023204"/>
    </source>
</evidence>
<dbReference type="AlphaFoldDB" id="A0A8S4RI90"/>
<dbReference type="InterPro" id="IPR009072">
    <property type="entry name" value="Histone-fold"/>
</dbReference>
<dbReference type="EMBL" id="CAKXAJ010025123">
    <property type="protein sequence ID" value="CAH2235389.1"/>
    <property type="molecule type" value="Genomic_DNA"/>
</dbReference>
<keyword evidence="4" id="KW-0234">DNA repair</keyword>
<evidence type="ECO:0000256" key="1">
    <source>
        <dbReference type="ARBA" id="ARBA00009359"/>
    </source>
</evidence>
<dbReference type="InterPro" id="IPR018552">
    <property type="entry name" value="CENP-X"/>
</dbReference>
<protein>
    <submittedName>
        <fullName evidence="5">Jg5957 protein</fullName>
    </submittedName>
</protein>
<comment type="similarity">
    <text evidence="1">Belongs to the CENP-X/MHF2 family.</text>
</comment>
<sequence>MARQSLEVDDDNEDTTSVTAELKSAIKQDFMKQLLNGQDKNLKIEDEALNMVVEVAKCLVKDTCLRASNQALLEGCNEVNAEHVKKCFPKLKLDFP</sequence>
<dbReference type="GO" id="GO:0006281">
    <property type="term" value="P:DNA repair"/>
    <property type="evidence" value="ECO:0007669"/>
    <property type="project" value="UniProtKB-KW"/>
</dbReference>
<dbReference type="Gene3D" id="6.10.130.30">
    <property type="match status" value="1"/>
</dbReference>
<reference evidence="5" key="1">
    <citation type="submission" date="2022-03" db="EMBL/GenBank/DDBJ databases">
        <authorList>
            <person name="Lindestad O."/>
        </authorList>
    </citation>
    <scope>NUCLEOTIDE SEQUENCE</scope>
</reference>
<accession>A0A8S4RI90</accession>